<evidence type="ECO:0000313" key="1">
    <source>
        <dbReference type="EMBL" id="EDW52892.1"/>
    </source>
</evidence>
<gene>
    <name evidence="1" type="primary">Dsec\GM12523</name>
    <name evidence="1" type="ORF">Dsec_GM12523</name>
</gene>
<sequence>MEDSEDDVVVVSCDTSMQEQVKAKLVEIRKFVPFIRRVRFDFQETMSVVQGHRLDALVNLLNRDEVSVSTLNKIEMFIDKLKTRFKPVSRAQETAMTTLFMF</sequence>
<dbReference type="GO" id="GO:0141006">
    <property type="term" value="P:transposable element silencing by piRNA-mediated heterochromatin formation"/>
    <property type="evidence" value="ECO:0007669"/>
    <property type="project" value="EnsemblMetazoa"/>
</dbReference>
<accession>B4I061</accession>
<dbReference type="HOGENOM" id="CLU_2280330_0_0_1"/>
<reference evidence="1 2" key="1">
    <citation type="journal article" date="2007" name="Nature">
        <title>Evolution of genes and genomes on the Drosophila phylogeny.</title>
        <authorList>
            <consortium name="Drosophila 12 Genomes Consortium"/>
            <person name="Clark A.G."/>
            <person name="Eisen M.B."/>
            <person name="Smith D.R."/>
            <person name="Bergman C.M."/>
            <person name="Oliver B."/>
            <person name="Markow T.A."/>
            <person name="Kaufman T.C."/>
            <person name="Kellis M."/>
            <person name="Gelbart W."/>
            <person name="Iyer V.N."/>
            <person name="Pollard D.A."/>
            <person name="Sackton T.B."/>
            <person name="Larracuente A.M."/>
            <person name="Singh N.D."/>
            <person name="Abad J.P."/>
            <person name="Abt D.N."/>
            <person name="Adryan B."/>
            <person name="Aguade M."/>
            <person name="Akashi H."/>
            <person name="Anderson W.W."/>
            <person name="Aquadro C.F."/>
            <person name="Ardell D.H."/>
            <person name="Arguello R."/>
            <person name="Artieri C.G."/>
            <person name="Barbash D.A."/>
            <person name="Barker D."/>
            <person name="Barsanti P."/>
            <person name="Batterham P."/>
            <person name="Batzoglou S."/>
            <person name="Begun D."/>
            <person name="Bhutkar A."/>
            <person name="Blanco E."/>
            <person name="Bosak S.A."/>
            <person name="Bradley R.K."/>
            <person name="Brand A.D."/>
            <person name="Brent M.R."/>
            <person name="Brooks A.N."/>
            <person name="Brown R.H."/>
            <person name="Butlin R.K."/>
            <person name="Caggese C."/>
            <person name="Calvi B.R."/>
            <person name="Bernardo de Carvalho A."/>
            <person name="Caspi A."/>
            <person name="Castrezana S."/>
            <person name="Celniker S.E."/>
            <person name="Chang J.L."/>
            <person name="Chapple C."/>
            <person name="Chatterji S."/>
            <person name="Chinwalla A."/>
            <person name="Civetta A."/>
            <person name="Clifton S.W."/>
            <person name="Comeron J.M."/>
            <person name="Costello J.C."/>
            <person name="Coyne J.A."/>
            <person name="Daub J."/>
            <person name="David R.G."/>
            <person name="Delcher A.L."/>
            <person name="Delehaunty K."/>
            <person name="Do C.B."/>
            <person name="Ebling H."/>
            <person name="Edwards K."/>
            <person name="Eickbush T."/>
            <person name="Evans J.D."/>
            <person name="Filipski A."/>
            <person name="Findeiss S."/>
            <person name="Freyhult E."/>
            <person name="Fulton L."/>
            <person name="Fulton R."/>
            <person name="Garcia A.C."/>
            <person name="Gardiner A."/>
            <person name="Garfield D.A."/>
            <person name="Garvin B.E."/>
            <person name="Gibson G."/>
            <person name="Gilbert D."/>
            <person name="Gnerre S."/>
            <person name="Godfrey J."/>
            <person name="Good R."/>
            <person name="Gotea V."/>
            <person name="Gravely B."/>
            <person name="Greenberg A.J."/>
            <person name="Griffiths-Jones S."/>
            <person name="Gross S."/>
            <person name="Guigo R."/>
            <person name="Gustafson E.A."/>
            <person name="Haerty W."/>
            <person name="Hahn M.W."/>
            <person name="Halligan D.L."/>
            <person name="Halpern A.L."/>
            <person name="Halter G.M."/>
            <person name="Han M.V."/>
            <person name="Heger A."/>
            <person name="Hillier L."/>
            <person name="Hinrichs A.S."/>
            <person name="Holmes I."/>
            <person name="Hoskins R.A."/>
            <person name="Hubisz M.J."/>
            <person name="Hultmark D."/>
            <person name="Huntley M.A."/>
            <person name="Jaffe D.B."/>
            <person name="Jagadeeshan S."/>
            <person name="Jeck W.R."/>
            <person name="Johnson J."/>
            <person name="Jones C.D."/>
            <person name="Jordan W.C."/>
            <person name="Karpen G.H."/>
            <person name="Kataoka E."/>
            <person name="Keightley P.D."/>
            <person name="Kheradpour P."/>
            <person name="Kirkness E.F."/>
            <person name="Koerich L.B."/>
            <person name="Kristiansen K."/>
            <person name="Kudrna D."/>
            <person name="Kulathinal R.J."/>
            <person name="Kumar S."/>
            <person name="Kwok R."/>
            <person name="Lander E."/>
            <person name="Langley C.H."/>
            <person name="Lapoint R."/>
            <person name="Lazzaro B.P."/>
            <person name="Lee S.J."/>
            <person name="Levesque L."/>
            <person name="Li R."/>
            <person name="Lin C.F."/>
            <person name="Lin M.F."/>
            <person name="Lindblad-Toh K."/>
            <person name="Llopart A."/>
            <person name="Long M."/>
            <person name="Low L."/>
            <person name="Lozovsky E."/>
            <person name="Lu J."/>
            <person name="Luo M."/>
            <person name="Machado C.A."/>
            <person name="Makalowski W."/>
            <person name="Marzo M."/>
            <person name="Matsuda M."/>
            <person name="Matzkin L."/>
            <person name="McAllister B."/>
            <person name="McBride C.S."/>
            <person name="McKernan B."/>
            <person name="McKernan K."/>
            <person name="Mendez-Lago M."/>
            <person name="Minx P."/>
            <person name="Mollenhauer M.U."/>
            <person name="Montooth K."/>
            <person name="Mount S.M."/>
            <person name="Mu X."/>
            <person name="Myers E."/>
            <person name="Negre B."/>
            <person name="Newfeld S."/>
            <person name="Nielsen R."/>
            <person name="Noor M.A."/>
            <person name="O'Grady P."/>
            <person name="Pachter L."/>
            <person name="Papaceit M."/>
            <person name="Parisi M.J."/>
            <person name="Parisi M."/>
            <person name="Parts L."/>
            <person name="Pedersen J.S."/>
            <person name="Pesole G."/>
            <person name="Phillippy A.M."/>
            <person name="Ponting C.P."/>
            <person name="Pop M."/>
            <person name="Porcelli D."/>
            <person name="Powell J.R."/>
            <person name="Prohaska S."/>
            <person name="Pruitt K."/>
            <person name="Puig M."/>
            <person name="Quesneville H."/>
            <person name="Ram K.R."/>
            <person name="Rand D."/>
            <person name="Rasmussen M.D."/>
            <person name="Reed L.K."/>
            <person name="Reenan R."/>
            <person name="Reily A."/>
            <person name="Remington K.A."/>
            <person name="Rieger T.T."/>
            <person name="Ritchie M.G."/>
            <person name="Robin C."/>
            <person name="Rogers Y.H."/>
            <person name="Rohde C."/>
            <person name="Rozas J."/>
            <person name="Rubenfield M.J."/>
            <person name="Ruiz A."/>
            <person name="Russo S."/>
            <person name="Salzberg S.L."/>
            <person name="Sanchez-Gracia A."/>
            <person name="Saranga D.J."/>
            <person name="Sato H."/>
            <person name="Schaeffer S.W."/>
            <person name="Schatz M.C."/>
            <person name="Schlenke T."/>
            <person name="Schwartz R."/>
            <person name="Segarra C."/>
            <person name="Singh R.S."/>
            <person name="Sirot L."/>
            <person name="Sirota M."/>
            <person name="Sisneros N.B."/>
            <person name="Smith C.D."/>
            <person name="Smith T.F."/>
            <person name="Spieth J."/>
            <person name="Stage D.E."/>
            <person name="Stark A."/>
            <person name="Stephan W."/>
            <person name="Strausberg R.L."/>
            <person name="Strempel S."/>
            <person name="Sturgill D."/>
            <person name="Sutton G."/>
            <person name="Sutton G.G."/>
            <person name="Tao W."/>
            <person name="Teichmann S."/>
            <person name="Tobari Y.N."/>
            <person name="Tomimura Y."/>
            <person name="Tsolas J.M."/>
            <person name="Valente V.L."/>
            <person name="Venter E."/>
            <person name="Venter J.C."/>
            <person name="Vicario S."/>
            <person name="Vieira F.G."/>
            <person name="Vilella A.J."/>
            <person name="Villasante A."/>
            <person name="Walenz B."/>
            <person name="Wang J."/>
            <person name="Wasserman M."/>
            <person name="Watts T."/>
            <person name="Wilson D."/>
            <person name="Wilson R.K."/>
            <person name="Wing R.A."/>
            <person name="Wolfner M.F."/>
            <person name="Wong A."/>
            <person name="Wong G.K."/>
            <person name="Wu C.I."/>
            <person name="Wu G."/>
            <person name="Yamamoto D."/>
            <person name="Yang H.P."/>
            <person name="Yang S.P."/>
            <person name="Yorke J.A."/>
            <person name="Yoshida K."/>
            <person name="Zdobnov E."/>
            <person name="Zhang P."/>
            <person name="Zhang Y."/>
            <person name="Zimin A.V."/>
            <person name="Baldwin J."/>
            <person name="Abdouelleil A."/>
            <person name="Abdulkadir J."/>
            <person name="Abebe A."/>
            <person name="Abera B."/>
            <person name="Abreu J."/>
            <person name="Acer S.C."/>
            <person name="Aftuck L."/>
            <person name="Alexander A."/>
            <person name="An P."/>
            <person name="Anderson E."/>
            <person name="Anderson S."/>
            <person name="Arachi H."/>
            <person name="Azer M."/>
            <person name="Bachantsang P."/>
            <person name="Barry A."/>
            <person name="Bayul T."/>
            <person name="Berlin A."/>
            <person name="Bessette D."/>
            <person name="Bloom T."/>
            <person name="Blye J."/>
            <person name="Boguslavskiy L."/>
            <person name="Bonnet C."/>
            <person name="Boukhgalter B."/>
            <person name="Bourzgui I."/>
            <person name="Brown A."/>
            <person name="Cahill P."/>
            <person name="Channer S."/>
            <person name="Cheshatsang Y."/>
            <person name="Chuda L."/>
            <person name="Citroen M."/>
            <person name="Collymore A."/>
            <person name="Cooke P."/>
            <person name="Costello M."/>
            <person name="D'Aco K."/>
            <person name="Daza R."/>
            <person name="De Haan G."/>
            <person name="DeGray S."/>
            <person name="DeMaso C."/>
            <person name="Dhargay N."/>
            <person name="Dooley K."/>
            <person name="Dooley E."/>
            <person name="Doricent M."/>
            <person name="Dorje P."/>
            <person name="Dorjee K."/>
            <person name="Dupes A."/>
            <person name="Elong R."/>
            <person name="Falk J."/>
            <person name="Farina A."/>
            <person name="Faro S."/>
            <person name="Ferguson D."/>
            <person name="Fisher S."/>
            <person name="Foley C.D."/>
            <person name="Franke A."/>
            <person name="Friedrich D."/>
            <person name="Gadbois L."/>
            <person name="Gearin G."/>
            <person name="Gearin C.R."/>
            <person name="Giannoukos G."/>
            <person name="Goode T."/>
            <person name="Graham J."/>
            <person name="Grandbois E."/>
            <person name="Grewal S."/>
            <person name="Gyaltsen K."/>
            <person name="Hafez N."/>
            <person name="Hagos B."/>
            <person name="Hall J."/>
            <person name="Henson C."/>
            <person name="Hollinger A."/>
            <person name="Honan T."/>
            <person name="Huard M.D."/>
            <person name="Hughes L."/>
            <person name="Hurhula B."/>
            <person name="Husby M.E."/>
            <person name="Kamat A."/>
            <person name="Kanga B."/>
            <person name="Kashin S."/>
            <person name="Khazanovich D."/>
            <person name="Kisner P."/>
            <person name="Lance K."/>
            <person name="Lara M."/>
            <person name="Lee W."/>
            <person name="Lennon N."/>
            <person name="Letendre F."/>
            <person name="LeVine R."/>
            <person name="Lipovsky A."/>
            <person name="Liu X."/>
            <person name="Liu J."/>
            <person name="Liu S."/>
            <person name="Lokyitsang T."/>
            <person name="Lokyitsang Y."/>
            <person name="Lubonja R."/>
            <person name="Lui A."/>
            <person name="MacDonald P."/>
            <person name="Magnisalis V."/>
            <person name="Maru K."/>
            <person name="Matthews C."/>
            <person name="McCusker W."/>
            <person name="McDonough S."/>
            <person name="Mehta T."/>
            <person name="Meldrim J."/>
            <person name="Meneus L."/>
            <person name="Mihai O."/>
            <person name="Mihalev A."/>
            <person name="Mihova T."/>
            <person name="Mittelman R."/>
            <person name="Mlenga V."/>
            <person name="Montmayeur A."/>
            <person name="Mulrain L."/>
            <person name="Navidi A."/>
            <person name="Naylor J."/>
            <person name="Negash T."/>
            <person name="Nguyen T."/>
            <person name="Nguyen N."/>
            <person name="Nicol R."/>
            <person name="Norbu C."/>
            <person name="Norbu N."/>
            <person name="Novod N."/>
            <person name="O'Neill B."/>
            <person name="Osman S."/>
            <person name="Markiewicz E."/>
            <person name="Oyono O.L."/>
            <person name="Patti C."/>
            <person name="Phunkhang P."/>
            <person name="Pierre F."/>
            <person name="Priest M."/>
            <person name="Raghuraman S."/>
            <person name="Rege F."/>
            <person name="Reyes R."/>
            <person name="Rise C."/>
            <person name="Rogov P."/>
            <person name="Ross K."/>
            <person name="Ryan E."/>
            <person name="Settipalli S."/>
            <person name="Shea T."/>
            <person name="Sherpa N."/>
            <person name="Shi L."/>
            <person name="Shih D."/>
            <person name="Sparrow T."/>
            <person name="Spaulding J."/>
            <person name="Stalker J."/>
            <person name="Stange-Thomann N."/>
            <person name="Stavropoulos S."/>
            <person name="Stone C."/>
            <person name="Strader C."/>
            <person name="Tesfaye S."/>
            <person name="Thomson T."/>
            <person name="Thoulutsang Y."/>
            <person name="Thoulutsang D."/>
            <person name="Topham K."/>
            <person name="Topping I."/>
            <person name="Tsamla T."/>
            <person name="Vassiliev H."/>
            <person name="Vo A."/>
            <person name="Wangchuk T."/>
            <person name="Wangdi T."/>
            <person name="Weiand M."/>
            <person name="Wilkinson J."/>
            <person name="Wilson A."/>
            <person name="Yadav S."/>
            <person name="Young G."/>
            <person name="Yu Q."/>
            <person name="Zembek L."/>
            <person name="Zhong D."/>
            <person name="Zimmer A."/>
            <person name="Zwirko Z."/>
            <person name="Jaffe D.B."/>
            <person name="Alvarez P."/>
            <person name="Brockman W."/>
            <person name="Butler J."/>
            <person name="Chin C."/>
            <person name="Gnerre S."/>
            <person name="Grabherr M."/>
            <person name="Kleber M."/>
            <person name="Mauceli E."/>
            <person name="MacCallum I."/>
        </authorList>
    </citation>
    <scope>NUCLEOTIDE SEQUENCE [LARGE SCALE GENOMIC DNA]</scope>
    <source>
        <strain evidence="2">Rob3c / Tucson 14021-0248.25</strain>
    </source>
</reference>
<evidence type="ECO:0000313" key="2">
    <source>
        <dbReference type="Proteomes" id="UP000001292"/>
    </source>
</evidence>
<dbReference type="EMBL" id="CH480819">
    <property type="protein sequence ID" value="EDW52892.1"/>
    <property type="molecule type" value="Genomic_DNA"/>
</dbReference>
<organism evidence="2">
    <name type="scientific">Drosophila sechellia</name>
    <name type="common">Fruit fly</name>
    <dbReference type="NCBI Taxonomy" id="7238"/>
    <lineage>
        <taxon>Eukaryota</taxon>
        <taxon>Metazoa</taxon>
        <taxon>Ecdysozoa</taxon>
        <taxon>Arthropoda</taxon>
        <taxon>Hexapoda</taxon>
        <taxon>Insecta</taxon>
        <taxon>Pterygota</taxon>
        <taxon>Neoptera</taxon>
        <taxon>Endopterygota</taxon>
        <taxon>Diptera</taxon>
        <taxon>Brachycera</taxon>
        <taxon>Muscomorpha</taxon>
        <taxon>Ephydroidea</taxon>
        <taxon>Drosophilidae</taxon>
        <taxon>Drosophila</taxon>
        <taxon>Sophophora</taxon>
    </lineage>
</organism>
<name>B4I061_DROSE</name>
<proteinExistence type="predicted"/>
<dbReference type="AlphaFoldDB" id="B4I061"/>
<protein>
    <submittedName>
        <fullName evidence="1">GM12523</fullName>
    </submittedName>
</protein>
<keyword evidence="2" id="KW-1185">Reference proteome</keyword>
<dbReference type="Proteomes" id="UP000001292">
    <property type="component" value="Unassembled WGS sequence"/>
</dbReference>
<dbReference type="GO" id="GO:0005634">
    <property type="term" value="C:nucleus"/>
    <property type="evidence" value="ECO:0007669"/>
    <property type="project" value="EnsemblMetazoa"/>
</dbReference>